<evidence type="ECO:0000313" key="2">
    <source>
        <dbReference type="EMBL" id="KAK9880186.1"/>
    </source>
</evidence>
<keyword evidence="1" id="KW-0472">Membrane</keyword>
<accession>A0AAW1UKB1</accession>
<protein>
    <submittedName>
        <fullName evidence="2">Uncharacterized protein</fullName>
    </submittedName>
</protein>
<reference evidence="2 3" key="1">
    <citation type="submission" date="2023-03" db="EMBL/GenBank/DDBJ databases">
        <title>Genome insight into feeding habits of ladybird beetles.</title>
        <authorList>
            <person name="Li H.-S."/>
            <person name="Huang Y.-H."/>
            <person name="Pang H."/>
        </authorList>
    </citation>
    <scope>NUCLEOTIDE SEQUENCE [LARGE SCALE GENOMIC DNA]</scope>
    <source>
        <strain evidence="2">SYSU_2023b</strain>
        <tissue evidence="2">Whole body</tissue>
    </source>
</reference>
<dbReference type="PANTHER" id="PTHR21398:SF21">
    <property type="entry name" value="AGAP004005-PA"/>
    <property type="match status" value="1"/>
</dbReference>
<dbReference type="Pfam" id="PF07841">
    <property type="entry name" value="DM4_12"/>
    <property type="match status" value="1"/>
</dbReference>
<evidence type="ECO:0000256" key="1">
    <source>
        <dbReference type="SAM" id="Phobius"/>
    </source>
</evidence>
<dbReference type="SMART" id="SM00718">
    <property type="entry name" value="DM4_12"/>
    <property type="match status" value="1"/>
</dbReference>
<evidence type="ECO:0000313" key="3">
    <source>
        <dbReference type="Proteomes" id="UP001431783"/>
    </source>
</evidence>
<keyword evidence="3" id="KW-1185">Reference proteome</keyword>
<dbReference type="InterPro" id="IPR006631">
    <property type="entry name" value="DM4_12"/>
</dbReference>
<dbReference type="Proteomes" id="UP001431783">
    <property type="component" value="Unassembled WGS sequence"/>
</dbReference>
<keyword evidence="1" id="KW-0812">Transmembrane</keyword>
<name>A0AAW1UKB1_9CUCU</name>
<dbReference type="AlphaFoldDB" id="A0AAW1UKB1"/>
<proteinExistence type="predicted"/>
<comment type="caution">
    <text evidence="2">The sequence shown here is derived from an EMBL/GenBank/DDBJ whole genome shotgun (WGS) entry which is preliminary data.</text>
</comment>
<organism evidence="2 3">
    <name type="scientific">Henosepilachna vigintioctopunctata</name>
    <dbReference type="NCBI Taxonomy" id="420089"/>
    <lineage>
        <taxon>Eukaryota</taxon>
        <taxon>Metazoa</taxon>
        <taxon>Ecdysozoa</taxon>
        <taxon>Arthropoda</taxon>
        <taxon>Hexapoda</taxon>
        <taxon>Insecta</taxon>
        <taxon>Pterygota</taxon>
        <taxon>Neoptera</taxon>
        <taxon>Endopterygota</taxon>
        <taxon>Coleoptera</taxon>
        <taxon>Polyphaga</taxon>
        <taxon>Cucujiformia</taxon>
        <taxon>Coccinelloidea</taxon>
        <taxon>Coccinellidae</taxon>
        <taxon>Epilachninae</taxon>
        <taxon>Epilachnini</taxon>
        <taxon>Henosepilachna</taxon>
    </lineage>
</organism>
<sequence length="189" mass="21180">MRANSYILMIVLLNIFVHFSPIRANSRGKRLVFLPGADKIQVIVGVGIPAYLERETVIFGVLFKGNYAIPSNATQLSPVYTTYQRGKRSALDYYKGTIDLLERHMQLGKDCTLRAICETAIMAATENHGLIAEIVETILSYMQNKVVDIEELEDSSHVEAFKQGIKSPHMCASVYKKCKIAFSQMATEK</sequence>
<feature type="transmembrane region" description="Helical" evidence="1">
    <location>
        <begin position="6"/>
        <end position="24"/>
    </location>
</feature>
<dbReference type="EMBL" id="JARQZJ010000064">
    <property type="protein sequence ID" value="KAK9880186.1"/>
    <property type="molecule type" value="Genomic_DNA"/>
</dbReference>
<keyword evidence="1" id="KW-1133">Transmembrane helix</keyword>
<gene>
    <name evidence="2" type="ORF">WA026_010059</name>
</gene>
<dbReference type="PANTHER" id="PTHR21398">
    <property type="entry name" value="AGAP007094-PA"/>
    <property type="match status" value="1"/>
</dbReference>